<dbReference type="InterPro" id="IPR036397">
    <property type="entry name" value="RNaseH_sf"/>
</dbReference>
<dbReference type="InterPro" id="IPR002156">
    <property type="entry name" value="RNaseH_domain"/>
</dbReference>
<dbReference type="InterPro" id="IPR043502">
    <property type="entry name" value="DNA/RNA_pol_sf"/>
</dbReference>
<evidence type="ECO:0000259" key="1">
    <source>
        <dbReference type="PROSITE" id="PS50878"/>
    </source>
</evidence>
<dbReference type="SUPFAM" id="SSF56672">
    <property type="entry name" value="DNA/RNA polymerases"/>
    <property type="match status" value="1"/>
</dbReference>
<reference evidence="3" key="2">
    <citation type="submission" date="2023-06" db="EMBL/GenBank/DDBJ databases">
        <authorList>
            <person name="Swenson N.G."/>
            <person name="Wegrzyn J.L."/>
            <person name="Mcevoy S.L."/>
        </authorList>
    </citation>
    <scope>NUCLEOTIDE SEQUENCE</scope>
    <source>
        <strain evidence="3">NS2018</strain>
        <tissue evidence="3">Leaf</tissue>
    </source>
</reference>
<evidence type="ECO:0000313" key="4">
    <source>
        <dbReference type="Proteomes" id="UP001168877"/>
    </source>
</evidence>
<comment type="caution">
    <text evidence="3">The sequence shown here is derived from an EMBL/GenBank/DDBJ whole genome shotgun (WGS) entry which is preliminary data.</text>
</comment>
<gene>
    <name evidence="3" type="ORF">LWI29_001876</name>
</gene>
<dbReference type="CDD" id="cd06222">
    <property type="entry name" value="RNase_H_like"/>
    <property type="match status" value="1"/>
</dbReference>
<reference evidence="3" key="1">
    <citation type="journal article" date="2022" name="Plant J.">
        <title>Strategies of tolerance reflected in two North American maple genomes.</title>
        <authorList>
            <person name="McEvoy S.L."/>
            <person name="Sezen U.U."/>
            <person name="Trouern-Trend A."/>
            <person name="McMahon S.M."/>
            <person name="Schaberg P.G."/>
            <person name="Yang J."/>
            <person name="Wegrzyn J.L."/>
            <person name="Swenson N.G."/>
        </authorList>
    </citation>
    <scope>NUCLEOTIDE SEQUENCE</scope>
    <source>
        <strain evidence="3">NS2018</strain>
    </source>
</reference>
<dbReference type="PANTHER" id="PTHR33116:SF70">
    <property type="entry name" value="NON-LTR RETROELEMENT REVERSE TRANSCRIPTASE-LIKE PROTEIN"/>
    <property type="match status" value="1"/>
</dbReference>
<accession>A0AA39VNR8</accession>
<name>A0AA39VNR8_ACESA</name>
<dbReference type="Gene3D" id="3.30.420.10">
    <property type="entry name" value="Ribonuclease H-like superfamily/Ribonuclease H"/>
    <property type="match status" value="1"/>
</dbReference>
<feature type="domain" description="RNase H type-1" evidence="2">
    <location>
        <begin position="597"/>
        <end position="727"/>
    </location>
</feature>
<feature type="domain" description="Reverse transcriptase" evidence="1">
    <location>
        <begin position="1"/>
        <end position="149"/>
    </location>
</feature>
<dbReference type="Pfam" id="PF13456">
    <property type="entry name" value="RVT_3"/>
    <property type="match status" value="1"/>
</dbReference>
<proteinExistence type="predicted"/>
<dbReference type="GO" id="GO:0004523">
    <property type="term" value="F:RNA-DNA hybrid ribonuclease activity"/>
    <property type="evidence" value="ECO:0007669"/>
    <property type="project" value="InterPro"/>
</dbReference>
<dbReference type="Pfam" id="PF13966">
    <property type="entry name" value="zf-RVT"/>
    <property type="match status" value="1"/>
</dbReference>
<dbReference type="InterPro" id="IPR000477">
    <property type="entry name" value="RT_dom"/>
</dbReference>
<dbReference type="SUPFAM" id="SSF53098">
    <property type="entry name" value="Ribonuclease H-like"/>
    <property type="match status" value="1"/>
</dbReference>
<evidence type="ECO:0000313" key="3">
    <source>
        <dbReference type="EMBL" id="KAK0586151.1"/>
    </source>
</evidence>
<dbReference type="GO" id="GO:0003676">
    <property type="term" value="F:nucleic acid binding"/>
    <property type="evidence" value="ECO:0007669"/>
    <property type="project" value="InterPro"/>
</dbReference>
<protein>
    <submittedName>
        <fullName evidence="3">Uncharacterized protein</fullName>
    </submittedName>
</protein>
<dbReference type="AlphaFoldDB" id="A0AA39VNR8"/>
<dbReference type="EMBL" id="JAUESC010000382">
    <property type="protein sequence ID" value="KAK0586151.1"/>
    <property type="molecule type" value="Genomic_DNA"/>
</dbReference>
<dbReference type="PROSITE" id="PS50878">
    <property type="entry name" value="RT_POL"/>
    <property type="match status" value="1"/>
</dbReference>
<dbReference type="InterPro" id="IPR026960">
    <property type="entry name" value="RVT-Znf"/>
</dbReference>
<dbReference type="Proteomes" id="UP001168877">
    <property type="component" value="Unassembled WGS sequence"/>
</dbReference>
<dbReference type="Pfam" id="PF00078">
    <property type="entry name" value="RVT_1"/>
    <property type="match status" value="1"/>
</dbReference>
<evidence type="ECO:0000259" key="2">
    <source>
        <dbReference type="PROSITE" id="PS50879"/>
    </source>
</evidence>
<dbReference type="InterPro" id="IPR012337">
    <property type="entry name" value="RNaseH-like_sf"/>
</dbReference>
<dbReference type="PROSITE" id="PS50879">
    <property type="entry name" value="RNASE_H_1"/>
    <property type="match status" value="1"/>
</dbReference>
<dbReference type="PANTHER" id="PTHR33116">
    <property type="entry name" value="REVERSE TRANSCRIPTASE ZINC-BINDING DOMAIN-CONTAINING PROTEIN-RELATED-RELATED"/>
    <property type="match status" value="1"/>
</dbReference>
<sequence length="762" mass="85550">MSCVSSVQFKVLVNGEASDSFRPKCGIRQGDPLSPYLFVLCMEKLSHIIQLKITEGLWKPVKISRGGPAISHLFFADDLILFGQASVKQAQVMKDCIDLFCDVSGQQVSFPKSRVLCSNNVSNGFAKTLAEICGSPVTKDLGKYLGVPLIHGRITKDTYKDILDRIQSRLSMWKSSTLSFAGRCTLIKAVSSAIPIYAMQSSKLPNEMCLKIDMLNRNFLWGHSAEDKKIHLIKWDTVCYPKHQGGLGIKKSKKMNQALLAKAGWRLMQNKEGLWGNLLKHKYLRGDSWLELDKHKDNASSSIWRSIKFGSKVLLGGLKWRVGNGDRIAFWCDVWVPDFGKLQDHAIIPLSSYHFSEKVSDYLYEEEWNVQKLCVVLPWQIIHRILSTHAGSSHSGEDRVIWGLSNNGQFSVKSAYESIVANEEVSIWKWDFLWKLKLPPRVQFFLWAVLHGKILTNEHRVSRGLTMDMTCSICNEGCENLVHVFKGCSAAVTIWEDICMGVTSTEAFNLDWSDWLHQNLKCSSKIMGSVPSYLLFAITLWFLWKWRCKAVFEPSFKYPGGAGKIISNYVEGWFKANGAAADKRDMRTCFIAWSPPDLDWVKLNVDGSLNPESGMISAGGIVRNHLKNWIGGFALNRGTGSILEAELWGIFEGLQFLWKAGFKKVVVESDSQIAVGLLTNSTHACHPLFSIIQSCKGLMSNKWCCIIRHVYREGNRVADGIAKLGHSLGLGITFFSDPPPQIFDYLEDDYTGLATARLVSSS</sequence>
<dbReference type="InterPro" id="IPR044730">
    <property type="entry name" value="RNase_H-like_dom_plant"/>
</dbReference>
<organism evidence="3 4">
    <name type="scientific">Acer saccharum</name>
    <name type="common">Sugar maple</name>
    <dbReference type="NCBI Taxonomy" id="4024"/>
    <lineage>
        <taxon>Eukaryota</taxon>
        <taxon>Viridiplantae</taxon>
        <taxon>Streptophyta</taxon>
        <taxon>Embryophyta</taxon>
        <taxon>Tracheophyta</taxon>
        <taxon>Spermatophyta</taxon>
        <taxon>Magnoliopsida</taxon>
        <taxon>eudicotyledons</taxon>
        <taxon>Gunneridae</taxon>
        <taxon>Pentapetalae</taxon>
        <taxon>rosids</taxon>
        <taxon>malvids</taxon>
        <taxon>Sapindales</taxon>
        <taxon>Sapindaceae</taxon>
        <taxon>Hippocastanoideae</taxon>
        <taxon>Acereae</taxon>
        <taxon>Acer</taxon>
    </lineage>
</organism>
<keyword evidence="4" id="KW-1185">Reference proteome</keyword>